<evidence type="ECO:0000259" key="1">
    <source>
        <dbReference type="Pfam" id="PF00531"/>
    </source>
</evidence>
<proteinExistence type="predicted"/>
<dbReference type="Proteomes" id="UP000030764">
    <property type="component" value="Unassembled WGS sequence"/>
</dbReference>
<dbReference type="Proteomes" id="UP000030758">
    <property type="component" value="Unassembled WGS sequence"/>
</dbReference>
<dbReference type="InterPro" id="IPR000488">
    <property type="entry name" value="Death_dom"/>
</dbReference>
<reference evidence="3 4" key="1">
    <citation type="journal article" date="2014" name="Nat. Genet.">
        <title>Genome and transcriptome of the porcine whipworm Trichuris suis.</title>
        <authorList>
            <person name="Jex A.R."/>
            <person name="Nejsum P."/>
            <person name="Schwarz E.M."/>
            <person name="Hu L."/>
            <person name="Young N.D."/>
            <person name="Hall R.S."/>
            <person name="Korhonen P.K."/>
            <person name="Liao S."/>
            <person name="Thamsborg S."/>
            <person name="Xia J."/>
            <person name="Xu P."/>
            <person name="Wang S."/>
            <person name="Scheerlinck J.P."/>
            <person name="Hofmann A."/>
            <person name="Sternberg P.W."/>
            <person name="Wang J."/>
            <person name="Gasser R.B."/>
        </authorList>
    </citation>
    <scope>NUCLEOTIDE SEQUENCE [LARGE SCALE GENOMIC DNA]</scope>
    <source>
        <strain evidence="3">DCEP-RM93F</strain>
        <strain evidence="2">DCEP-RM93M</strain>
    </source>
</reference>
<dbReference type="EMBL" id="KL363194">
    <property type="protein sequence ID" value="KFD56393.1"/>
    <property type="molecule type" value="Genomic_DNA"/>
</dbReference>
<dbReference type="Gene3D" id="1.10.533.10">
    <property type="entry name" value="Death Domain, Fas"/>
    <property type="match status" value="1"/>
</dbReference>
<dbReference type="InterPro" id="IPR011029">
    <property type="entry name" value="DEATH-like_dom_sf"/>
</dbReference>
<gene>
    <name evidence="2" type="ORF">M513_02848</name>
    <name evidence="3" type="ORF">M514_02848</name>
</gene>
<feature type="domain" description="Death" evidence="1">
    <location>
        <begin position="151"/>
        <end position="218"/>
    </location>
</feature>
<organism evidence="3">
    <name type="scientific">Trichuris suis</name>
    <name type="common">pig whipworm</name>
    <dbReference type="NCBI Taxonomy" id="68888"/>
    <lineage>
        <taxon>Eukaryota</taxon>
        <taxon>Metazoa</taxon>
        <taxon>Ecdysozoa</taxon>
        <taxon>Nematoda</taxon>
        <taxon>Enoplea</taxon>
        <taxon>Dorylaimia</taxon>
        <taxon>Trichinellida</taxon>
        <taxon>Trichuridae</taxon>
        <taxon>Trichuris</taxon>
    </lineage>
</organism>
<dbReference type="AlphaFoldDB" id="A0A085NER0"/>
<protein>
    <recommendedName>
        <fullName evidence="1">Death domain-containing protein</fullName>
    </recommendedName>
</protein>
<dbReference type="GO" id="GO:0007165">
    <property type="term" value="P:signal transduction"/>
    <property type="evidence" value="ECO:0007669"/>
    <property type="project" value="InterPro"/>
</dbReference>
<accession>A0A085NER0</accession>
<sequence length="230" mass="26340">MRLERFRWGTFRMLCRRGNVNFLRKRRHVKDFVEYLEGALWFTGITLYGVKRSFNIKPFCTKYIHRKEANYLLHIPKGLESQPYKTATGLPCPCTTSTGTNSIATHATTVNSSLQSLPNTSTSGEAVQGNQVERDPSAVYRLDASRAVRDDQLMELSCVVGSGWRNFAVCVHMPQPVIDLCTQMNARDAMYHVLGLWTSHDATVRSLRNMLLKAELYDERVSEILNRYRD</sequence>
<dbReference type="SUPFAM" id="SSF47986">
    <property type="entry name" value="DEATH domain"/>
    <property type="match status" value="1"/>
</dbReference>
<evidence type="ECO:0000313" key="3">
    <source>
        <dbReference type="EMBL" id="KFD67956.1"/>
    </source>
</evidence>
<name>A0A085NER0_9BILA</name>
<evidence type="ECO:0000313" key="2">
    <source>
        <dbReference type="EMBL" id="KFD56393.1"/>
    </source>
</evidence>
<dbReference type="EMBL" id="KL367509">
    <property type="protein sequence ID" value="KFD67956.1"/>
    <property type="molecule type" value="Genomic_DNA"/>
</dbReference>
<evidence type="ECO:0000313" key="4">
    <source>
        <dbReference type="Proteomes" id="UP000030764"/>
    </source>
</evidence>
<keyword evidence="4" id="KW-1185">Reference proteome</keyword>
<dbReference type="CDD" id="cd01670">
    <property type="entry name" value="Death"/>
    <property type="match status" value="1"/>
</dbReference>
<dbReference type="Pfam" id="PF00531">
    <property type="entry name" value="Death"/>
    <property type="match status" value="1"/>
</dbReference>